<evidence type="ECO:0000313" key="3">
    <source>
        <dbReference type="Proteomes" id="UP000002061"/>
    </source>
</evidence>
<dbReference type="OrthoDB" id="65592at2157"/>
<organism evidence="2 3">
    <name type="scientific">Methanocaldococcus infernus (strain DSM 11812 / JCM 15783 / ME)</name>
    <dbReference type="NCBI Taxonomy" id="573063"/>
    <lineage>
        <taxon>Archaea</taxon>
        <taxon>Methanobacteriati</taxon>
        <taxon>Methanobacteriota</taxon>
        <taxon>Methanomada group</taxon>
        <taxon>Methanococci</taxon>
        <taxon>Methanococcales</taxon>
        <taxon>Methanocaldococcaceae</taxon>
        <taxon>Methanocaldococcus</taxon>
    </lineage>
</organism>
<dbReference type="HOGENOM" id="CLU_116581_0_0_2"/>
<proteinExistence type="predicted"/>
<accession>D5VT10</accession>
<sequence length="202" mass="24036">MKIHPKNLTLPLLLIFILSSFTYLYFFPPEPTYKKIAEVKEDDYVILRGDISKIYAKKNKYNEIEKIYKIRIIDDSGDIDIVAFGKVREELTKYIKEKNILEGDYVEVKGKVSVYKGRYQIILRDIKDFKLLLKKNFEDKITLAKNKTNIYASKYSKIYHTNKDCPYGKKIKEDNKIYFYSEEDALNLGYRKCKWCSEKDKE</sequence>
<dbReference type="InterPro" id="IPR004365">
    <property type="entry name" value="NA-bd_OB_tRNA"/>
</dbReference>
<dbReference type="Pfam" id="PF01336">
    <property type="entry name" value="tRNA_anti-codon"/>
    <property type="match status" value="1"/>
</dbReference>
<dbReference type="SUPFAM" id="SSF57884">
    <property type="entry name" value="Ada DNA repair protein, N-terminal domain (N-Ada 10)"/>
    <property type="match status" value="1"/>
</dbReference>
<gene>
    <name evidence="2" type="ordered locus">Metin_1055</name>
</gene>
<dbReference type="Gene3D" id="3.40.10.10">
    <property type="entry name" value="DNA Methylphosphotriester Repair Domain"/>
    <property type="match status" value="1"/>
</dbReference>
<dbReference type="GO" id="GO:0003676">
    <property type="term" value="F:nucleic acid binding"/>
    <property type="evidence" value="ECO:0007669"/>
    <property type="project" value="InterPro"/>
</dbReference>
<dbReference type="Proteomes" id="UP000002061">
    <property type="component" value="Chromosome"/>
</dbReference>
<reference evidence="2" key="1">
    <citation type="submission" date="2010-04" db="EMBL/GenBank/DDBJ databases">
        <title>Complete sequence of Methanocaldococcus infernus ME.</title>
        <authorList>
            <consortium name="US DOE Joint Genome Institute"/>
            <person name="Lucas S."/>
            <person name="Copeland A."/>
            <person name="Lapidus A."/>
            <person name="Cheng J.-F."/>
            <person name="Bruce D."/>
            <person name="Goodwin L."/>
            <person name="Pitluck S."/>
            <person name="Munk A.C."/>
            <person name="Detter J.C."/>
            <person name="Han C."/>
            <person name="Tapia R."/>
            <person name="Land M."/>
            <person name="Hauser L."/>
            <person name="Kyrpides N."/>
            <person name="Mikhailova N."/>
            <person name="Sieprawska-Lupa M."/>
            <person name="Whitman W.B."/>
            <person name="Woyke T."/>
        </authorList>
    </citation>
    <scope>NUCLEOTIDE SEQUENCE [LARGE SCALE GENOMIC DNA]</scope>
    <source>
        <strain evidence="2">ME</strain>
    </source>
</reference>
<evidence type="ECO:0000313" key="2">
    <source>
        <dbReference type="EMBL" id="ADG13713.1"/>
    </source>
</evidence>
<protein>
    <submittedName>
        <fullName evidence="2">Nucleic acid binding OB-fold tRNA/helicase-type</fullName>
    </submittedName>
</protein>
<dbReference type="AlphaFoldDB" id="D5VT10"/>
<keyword evidence="3" id="KW-1185">Reference proteome</keyword>
<dbReference type="SUPFAM" id="SSF50249">
    <property type="entry name" value="Nucleic acid-binding proteins"/>
    <property type="match status" value="1"/>
</dbReference>
<name>D5VT10_METIM</name>
<dbReference type="InterPro" id="IPR035451">
    <property type="entry name" value="Ada-like_dom_sf"/>
</dbReference>
<feature type="domain" description="OB" evidence="1">
    <location>
        <begin position="66"/>
        <end position="127"/>
    </location>
</feature>
<dbReference type="KEGG" id="mif:Metin_1055"/>
<dbReference type="EMBL" id="CP002009">
    <property type="protein sequence ID" value="ADG13713.1"/>
    <property type="molecule type" value="Genomic_DNA"/>
</dbReference>
<dbReference type="RefSeq" id="WP_013100458.1">
    <property type="nucleotide sequence ID" value="NC_014122.1"/>
</dbReference>
<dbReference type="GeneID" id="9132073"/>
<dbReference type="GO" id="GO:0004386">
    <property type="term" value="F:helicase activity"/>
    <property type="evidence" value="ECO:0007669"/>
    <property type="project" value="UniProtKB-KW"/>
</dbReference>
<evidence type="ECO:0000259" key="1">
    <source>
        <dbReference type="Pfam" id="PF01336"/>
    </source>
</evidence>
<dbReference type="eggNOG" id="arCOG05052">
    <property type="taxonomic scope" value="Archaea"/>
</dbReference>
<dbReference type="Gene3D" id="2.40.50.140">
    <property type="entry name" value="Nucleic acid-binding proteins"/>
    <property type="match status" value="1"/>
</dbReference>
<dbReference type="InterPro" id="IPR012340">
    <property type="entry name" value="NA-bd_OB-fold"/>
</dbReference>
<dbReference type="STRING" id="573063.Metin_1055"/>